<keyword evidence="2" id="KW-1185">Reference proteome</keyword>
<gene>
    <name evidence="1" type="ORF">BjapCC829_06510</name>
</gene>
<dbReference type="RefSeq" id="WP_231144019.1">
    <property type="nucleotide sequence ID" value="NZ_CP088100.1"/>
</dbReference>
<name>A0ABY3QR51_9BRAD</name>
<dbReference type="EMBL" id="CP088100">
    <property type="protein sequence ID" value="UFW88235.1"/>
    <property type="molecule type" value="Genomic_DNA"/>
</dbReference>
<dbReference type="Pfam" id="PF13365">
    <property type="entry name" value="Trypsin_2"/>
    <property type="match status" value="1"/>
</dbReference>
<keyword evidence="1" id="KW-0378">Hydrolase</keyword>
<evidence type="ECO:0000313" key="2">
    <source>
        <dbReference type="Proteomes" id="UP001430990"/>
    </source>
</evidence>
<reference evidence="1" key="1">
    <citation type="submission" date="2021-11" db="EMBL/GenBank/DDBJ databases">
        <title>Australian commercial rhizobial inoculants.</title>
        <authorList>
            <person name="Kohlmeier M.G."/>
            <person name="O'Hara G.W."/>
            <person name="Colombi E."/>
            <person name="Ramsay J.P."/>
            <person name="Terpolilli J."/>
        </authorList>
    </citation>
    <scope>NUCLEOTIDE SEQUENCE</scope>
    <source>
        <strain evidence="1">CC829</strain>
    </source>
</reference>
<evidence type="ECO:0000313" key="1">
    <source>
        <dbReference type="EMBL" id="UFW88235.1"/>
    </source>
</evidence>
<keyword evidence="1" id="KW-0645">Protease</keyword>
<sequence>MSAPAQADRAAVQIAARYNVRTVHVQFVGVMYNDKQEVGGGSGLLIGDSLVLTNSHVIGREENYKSFEVNARLGSRNANPIKVTAVHRDDARDLALLELSQPAGNSGGASRCPMPVIDDNQQAPMGTQLYLLGYPLDLDLSISSGLISNQTSPNGRWQTDTVMNVGNSGGPAFNEFGALLGIAVGGIVKWNEADVSGVNFIIPATVIAASPLYSMIAAIPQPSVCWTKWVETTISFENWSRLNSTHVQTQANAGVKIPEILAEAIHTLLPEDRRLIVNVPVSQLVEPKLIERSYTVDKTKDDHPVVFAEHSADYADTFPAEPGYRITGCTWHVETANGASNIGCAINGGGAEVRFTYKLTSGPAVDRYRGWLGATVNVSQILAK</sequence>
<protein>
    <submittedName>
        <fullName evidence="1">Serine protease</fullName>
    </submittedName>
</protein>
<organism evidence="1 2">
    <name type="scientific">Bradyrhizobium barranii</name>
    <dbReference type="NCBI Taxonomy" id="2992140"/>
    <lineage>
        <taxon>Bacteria</taxon>
        <taxon>Pseudomonadati</taxon>
        <taxon>Pseudomonadota</taxon>
        <taxon>Alphaproteobacteria</taxon>
        <taxon>Hyphomicrobiales</taxon>
        <taxon>Nitrobacteraceae</taxon>
        <taxon>Bradyrhizobium</taxon>
    </lineage>
</organism>
<dbReference type="PRINTS" id="PR00834">
    <property type="entry name" value="PROTEASES2C"/>
</dbReference>
<dbReference type="Proteomes" id="UP001430990">
    <property type="component" value="Chromosome"/>
</dbReference>
<dbReference type="PANTHER" id="PTHR43019:SF23">
    <property type="entry name" value="PROTEASE DO-LIKE 5, CHLOROPLASTIC"/>
    <property type="match status" value="1"/>
</dbReference>
<dbReference type="GO" id="GO:0008233">
    <property type="term" value="F:peptidase activity"/>
    <property type="evidence" value="ECO:0007669"/>
    <property type="project" value="UniProtKB-KW"/>
</dbReference>
<dbReference type="Gene3D" id="2.40.10.120">
    <property type="match status" value="1"/>
</dbReference>
<dbReference type="SUPFAM" id="SSF50494">
    <property type="entry name" value="Trypsin-like serine proteases"/>
    <property type="match status" value="1"/>
</dbReference>
<dbReference type="GO" id="GO:0006508">
    <property type="term" value="P:proteolysis"/>
    <property type="evidence" value="ECO:0007669"/>
    <property type="project" value="UniProtKB-KW"/>
</dbReference>
<proteinExistence type="predicted"/>
<accession>A0ABY3QR51</accession>
<dbReference type="PANTHER" id="PTHR43019">
    <property type="entry name" value="SERINE ENDOPROTEASE DEGS"/>
    <property type="match status" value="1"/>
</dbReference>
<dbReference type="InterPro" id="IPR001940">
    <property type="entry name" value="Peptidase_S1C"/>
</dbReference>
<dbReference type="InterPro" id="IPR009003">
    <property type="entry name" value="Peptidase_S1_PA"/>
</dbReference>